<dbReference type="Proteomes" id="UP000054549">
    <property type="component" value="Unassembled WGS sequence"/>
</dbReference>
<proteinExistence type="predicted"/>
<organism evidence="1 2">
    <name type="scientific">Amanita muscaria (strain Koide BX008)</name>
    <dbReference type="NCBI Taxonomy" id="946122"/>
    <lineage>
        <taxon>Eukaryota</taxon>
        <taxon>Fungi</taxon>
        <taxon>Dikarya</taxon>
        <taxon>Basidiomycota</taxon>
        <taxon>Agaricomycotina</taxon>
        <taxon>Agaricomycetes</taxon>
        <taxon>Agaricomycetidae</taxon>
        <taxon>Agaricales</taxon>
        <taxon>Pluteineae</taxon>
        <taxon>Amanitaceae</taxon>
        <taxon>Amanita</taxon>
    </lineage>
</organism>
<dbReference type="EMBL" id="KN818416">
    <property type="protein sequence ID" value="KIL56542.1"/>
    <property type="molecule type" value="Genomic_DNA"/>
</dbReference>
<gene>
    <name evidence="1" type="ORF">M378DRAFT_466207</name>
</gene>
<name>A0A0C2W603_AMAMK</name>
<dbReference type="OrthoDB" id="3062570at2759"/>
<accession>A0A0C2W603</accession>
<reference evidence="1 2" key="1">
    <citation type="submission" date="2014-04" db="EMBL/GenBank/DDBJ databases">
        <title>Evolutionary Origins and Diversification of the Mycorrhizal Mutualists.</title>
        <authorList>
            <consortium name="DOE Joint Genome Institute"/>
            <consortium name="Mycorrhizal Genomics Consortium"/>
            <person name="Kohler A."/>
            <person name="Kuo A."/>
            <person name="Nagy L.G."/>
            <person name="Floudas D."/>
            <person name="Copeland A."/>
            <person name="Barry K.W."/>
            <person name="Cichocki N."/>
            <person name="Veneault-Fourrey C."/>
            <person name="LaButti K."/>
            <person name="Lindquist E.A."/>
            <person name="Lipzen A."/>
            <person name="Lundell T."/>
            <person name="Morin E."/>
            <person name="Murat C."/>
            <person name="Riley R."/>
            <person name="Ohm R."/>
            <person name="Sun H."/>
            <person name="Tunlid A."/>
            <person name="Henrissat B."/>
            <person name="Grigoriev I.V."/>
            <person name="Hibbett D.S."/>
            <person name="Martin F."/>
        </authorList>
    </citation>
    <scope>NUCLEOTIDE SEQUENCE [LARGE SCALE GENOMIC DNA]</scope>
    <source>
        <strain evidence="1 2">Koide BX008</strain>
    </source>
</reference>
<dbReference type="STRING" id="946122.A0A0C2W603"/>
<dbReference type="Gene3D" id="2.60.40.150">
    <property type="entry name" value="C2 domain"/>
    <property type="match status" value="1"/>
</dbReference>
<evidence type="ECO:0000313" key="1">
    <source>
        <dbReference type="EMBL" id="KIL56542.1"/>
    </source>
</evidence>
<sequence length="106" mass="12001">MNGTAEAFIFTMEDVDGEVILFHGSFVLYRQYAEGDTQRHARCMVQSVLTSTSPSSDYWLHVETTLPISLSLRSLLLPYPSLTSCLFSFPPCKTRNSRRYTPTASR</sequence>
<dbReference type="AlphaFoldDB" id="A0A0C2W603"/>
<dbReference type="InParanoid" id="A0A0C2W603"/>
<protein>
    <submittedName>
        <fullName evidence="1">Uncharacterized protein</fullName>
    </submittedName>
</protein>
<evidence type="ECO:0000313" key="2">
    <source>
        <dbReference type="Proteomes" id="UP000054549"/>
    </source>
</evidence>
<dbReference type="InterPro" id="IPR035892">
    <property type="entry name" value="C2_domain_sf"/>
</dbReference>
<keyword evidence="2" id="KW-1185">Reference proteome</keyword>
<dbReference type="HOGENOM" id="CLU_2222562_0_0_1"/>